<feature type="signal peptide" evidence="5">
    <location>
        <begin position="1"/>
        <end position="24"/>
    </location>
</feature>
<evidence type="ECO:0000256" key="5">
    <source>
        <dbReference type="SAM" id="SignalP"/>
    </source>
</evidence>
<evidence type="ECO:0000256" key="4">
    <source>
        <dbReference type="ARBA" id="ARBA00023136"/>
    </source>
</evidence>
<feature type="domain" description="TonB C-terminal" evidence="6">
    <location>
        <begin position="31"/>
        <end position="128"/>
    </location>
</feature>
<dbReference type="InterPro" id="IPR006260">
    <property type="entry name" value="TonB/TolA_C"/>
</dbReference>
<evidence type="ECO:0000256" key="3">
    <source>
        <dbReference type="ARBA" id="ARBA00022989"/>
    </source>
</evidence>
<dbReference type="SUPFAM" id="SSF74653">
    <property type="entry name" value="TolA/TonB C-terminal domain"/>
    <property type="match status" value="1"/>
</dbReference>
<organism evidence="7 8">
    <name type="scientific">Sessilibacter corallicola</name>
    <dbReference type="NCBI Taxonomy" id="2904075"/>
    <lineage>
        <taxon>Bacteria</taxon>
        <taxon>Pseudomonadati</taxon>
        <taxon>Pseudomonadota</taxon>
        <taxon>Gammaproteobacteria</taxon>
        <taxon>Cellvibrionales</taxon>
        <taxon>Cellvibrionaceae</taxon>
        <taxon>Sessilibacter</taxon>
    </lineage>
</organism>
<dbReference type="Pfam" id="PF03544">
    <property type="entry name" value="TonB_C"/>
    <property type="match status" value="1"/>
</dbReference>
<dbReference type="NCBIfam" id="TIGR01352">
    <property type="entry name" value="tonB_Cterm"/>
    <property type="match status" value="1"/>
</dbReference>
<keyword evidence="3" id="KW-1133">Transmembrane helix</keyword>
<reference evidence="7 8" key="1">
    <citation type="submission" date="2024-04" db="EMBL/GenBank/DDBJ databases">
        <title>Draft genome sequence of Sessilibacter corallicola NBRC 116591.</title>
        <authorList>
            <person name="Miyakawa T."/>
            <person name="Kusuya Y."/>
            <person name="Miura T."/>
        </authorList>
    </citation>
    <scope>NUCLEOTIDE SEQUENCE [LARGE SCALE GENOMIC DNA]</scope>
    <source>
        <strain evidence="7 8">KU-00831-HH</strain>
    </source>
</reference>
<evidence type="ECO:0000256" key="1">
    <source>
        <dbReference type="ARBA" id="ARBA00004167"/>
    </source>
</evidence>
<dbReference type="EMBL" id="BAABWN010000008">
    <property type="protein sequence ID" value="GAA6168766.1"/>
    <property type="molecule type" value="Genomic_DNA"/>
</dbReference>
<dbReference type="Gene3D" id="3.30.1150.10">
    <property type="match status" value="1"/>
</dbReference>
<evidence type="ECO:0000313" key="8">
    <source>
        <dbReference type="Proteomes" id="UP001465153"/>
    </source>
</evidence>
<comment type="caution">
    <text evidence="7">The sequence shown here is derived from an EMBL/GenBank/DDBJ whole genome shotgun (WGS) entry which is preliminary data.</text>
</comment>
<gene>
    <name evidence="7" type="ORF">NBRC116591_25770</name>
</gene>
<dbReference type="PROSITE" id="PS51257">
    <property type="entry name" value="PROKAR_LIPOPROTEIN"/>
    <property type="match status" value="1"/>
</dbReference>
<evidence type="ECO:0000259" key="6">
    <source>
        <dbReference type="PROSITE" id="PS52015"/>
    </source>
</evidence>
<proteinExistence type="predicted"/>
<keyword evidence="4" id="KW-0472">Membrane</keyword>
<keyword evidence="8" id="KW-1185">Reference proteome</keyword>
<comment type="subcellular location">
    <subcellularLocation>
        <location evidence="1">Membrane</location>
        <topology evidence="1">Single-pass membrane protein</topology>
    </subcellularLocation>
</comment>
<keyword evidence="5" id="KW-0732">Signal</keyword>
<accession>A0ABQ0AAX6</accession>
<dbReference type="Proteomes" id="UP001465153">
    <property type="component" value="Unassembled WGS sequence"/>
</dbReference>
<dbReference type="InterPro" id="IPR037682">
    <property type="entry name" value="TonB_C"/>
</dbReference>
<dbReference type="RefSeq" id="WP_233088283.1">
    <property type="nucleotide sequence ID" value="NZ_BAABWN010000008.1"/>
</dbReference>
<evidence type="ECO:0000313" key="7">
    <source>
        <dbReference type="EMBL" id="GAA6168766.1"/>
    </source>
</evidence>
<keyword evidence="2" id="KW-0812">Transmembrane</keyword>
<sequence>MKSKLTLWMAGLMFSCSAAFVAQAEEAMPTISHDDIAVLEWVDPVYPMAAVKNGVQGYVLLSYDLNAKGKPVNVKVIEEFPRRTFGVSAKRALLASKFSATDKSDETVEVQGLVRKYVYELEAVRVAGRVTIE</sequence>
<feature type="chain" id="PRO_5047521287" description="TonB C-terminal domain-containing protein" evidence="5">
    <location>
        <begin position="25"/>
        <end position="133"/>
    </location>
</feature>
<name>A0ABQ0AAX6_9GAMM</name>
<protein>
    <recommendedName>
        <fullName evidence="6">TonB C-terminal domain-containing protein</fullName>
    </recommendedName>
</protein>
<dbReference type="PROSITE" id="PS52015">
    <property type="entry name" value="TONB_CTD"/>
    <property type="match status" value="1"/>
</dbReference>
<evidence type="ECO:0000256" key="2">
    <source>
        <dbReference type="ARBA" id="ARBA00022692"/>
    </source>
</evidence>